<dbReference type="GO" id="GO:0032885">
    <property type="term" value="P:regulation of polysaccharide biosynthetic process"/>
    <property type="evidence" value="ECO:0007669"/>
    <property type="project" value="TreeGrafter"/>
</dbReference>
<dbReference type="Proteomes" id="UP000295657">
    <property type="component" value="Unassembled WGS sequence"/>
</dbReference>
<dbReference type="AlphaFoldDB" id="A0A4R6V9W3"/>
<dbReference type="GO" id="GO:0045152">
    <property type="term" value="F:antisigma factor binding"/>
    <property type="evidence" value="ECO:0007669"/>
    <property type="project" value="TreeGrafter"/>
</dbReference>
<dbReference type="Gene3D" id="3.30.200.100">
    <property type="entry name" value="MucB/RseB, C-terminal domain"/>
    <property type="match status" value="1"/>
</dbReference>
<dbReference type="Pfam" id="PF17188">
    <property type="entry name" value="MucB_RseB_C"/>
    <property type="match status" value="1"/>
</dbReference>
<dbReference type="InterPro" id="IPR033434">
    <property type="entry name" value="MucB/RseB_N"/>
</dbReference>
<dbReference type="InterPro" id="IPR033436">
    <property type="entry name" value="MucB/RseB_C"/>
</dbReference>
<feature type="domain" description="MucB/RseB N-terminal" evidence="6">
    <location>
        <begin position="29"/>
        <end position="197"/>
    </location>
</feature>
<dbReference type="PANTHER" id="PTHR38782">
    <property type="match status" value="1"/>
</dbReference>
<evidence type="ECO:0000256" key="4">
    <source>
        <dbReference type="ARBA" id="ARBA00022764"/>
    </source>
</evidence>
<comment type="subcellular location">
    <subcellularLocation>
        <location evidence="1">Periplasm</location>
    </subcellularLocation>
</comment>
<dbReference type="GO" id="GO:0030288">
    <property type="term" value="C:outer membrane-bounded periplasmic space"/>
    <property type="evidence" value="ECO:0007669"/>
    <property type="project" value="TreeGrafter"/>
</dbReference>
<dbReference type="InterPro" id="IPR038484">
    <property type="entry name" value="MucB/RseB_C_sf"/>
</dbReference>
<evidence type="ECO:0000313" key="9">
    <source>
        <dbReference type="Proteomes" id="UP000295657"/>
    </source>
</evidence>
<evidence type="ECO:0000259" key="7">
    <source>
        <dbReference type="Pfam" id="PF17188"/>
    </source>
</evidence>
<dbReference type="PIRSF" id="PIRSF005427">
    <property type="entry name" value="RseB"/>
    <property type="match status" value="1"/>
</dbReference>
<sequence length="317" mass="36797">MSSIFRNFIVFPAILIFSSAVFAQTALSPLQRLNEMSRAKDQLSYEYTFVQFNPTSADTLRYQHVNLKGKSYAQLLNLEGTKQEIILRDDLISYFHPNYQSFTIQGKQIVDHLPNVMATDFNQLARYYDFVDLGRNRIADRVVQAIRILPKDNFRYQYVVFVDEENHLLLGSDMLDRDGNLLERFRVVTLYVGEELNPLSDYLNNIRRPAPMLSIRGDSNQPLGWRAGWVPEGFKLINRNVESDNNDRIESSLYSDGLFFFTLYVSDELLPNMQENVWKQGSYTIYSETINNKEVTLIGQLPLSTAKRIIKDIIFNK</sequence>
<evidence type="ECO:0000256" key="5">
    <source>
        <dbReference type="SAM" id="SignalP"/>
    </source>
</evidence>
<evidence type="ECO:0000256" key="3">
    <source>
        <dbReference type="ARBA" id="ARBA00022729"/>
    </source>
</evidence>
<dbReference type="Gene3D" id="2.50.20.10">
    <property type="entry name" value="Lipoprotein localisation LolA/LolB/LppX"/>
    <property type="match status" value="1"/>
</dbReference>
<reference evidence="8 9" key="1">
    <citation type="submission" date="2019-03" db="EMBL/GenBank/DDBJ databases">
        <title>Genomic Encyclopedia of Type Strains, Phase IV (KMG-IV): sequencing the most valuable type-strain genomes for metagenomic binning, comparative biology and taxonomic classification.</title>
        <authorList>
            <person name="Goeker M."/>
        </authorList>
    </citation>
    <scope>NUCLEOTIDE SEQUENCE [LARGE SCALE GENOMIC DNA]</scope>
    <source>
        <strain evidence="8 9">DSM 28403</strain>
    </source>
</reference>
<keyword evidence="9" id="KW-1185">Reference proteome</keyword>
<comment type="similarity">
    <text evidence="2">Belongs to the RseB family.</text>
</comment>
<dbReference type="RefSeq" id="WP_133545657.1">
    <property type="nucleotide sequence ID" value="NZ_SNYQ01000009.1"/>
</dbReference>
<dbReference type="Pfam" id="PF03888">
    <property type="entry name" value="MucB_RseB"/>
    <property type="match status" value="1"/>
</dbReference>
<evidence type="ECO:0000256" key="2">
    <source>
        <dbReference type="ARBA" id="ARBA00008150"/>
    </source>
</evidence>
<comment type="caution">
    <text evidence="8">The sequence shown here is derived from an EMBL/GenBank/DDBJ whole genome shotgun (WGS) entry which is preliminary data.</text>
</comment>
<evidence type="ECO:0000313" key="8">
    <source>
        <dbReference type="EMBL" id="TDQ56631.1"/>
    </source>
</evidence>
<feature type="signal peptide" evidence="5">
    <location>
        <begin position="1"/>
        <end position="23"/>
    </location>
</feature>
<keyword evidence="4" id="KW-0574">Periplasm</keyword>
<feature type="chain" id="PRO_5020467402" evidence="5">
    <location>
        <begin position="24"/>
        <end position="317"/>
    </location>
</feature>
<gene>
    <name evidence="8" type="ORF">EDC45_1841</name>
</gene>
<dbReference type="EMBL" id="SNYQ01000009">
    <property type="protein sequence ID" value="TDQ56631.1"/>
    <property type="molecule type" value="Genomic_DNA"/>
</dbReference>
<dbReference type="OrthoDB" id="7067274at2"/>
<dbReference type="CDD" id="cd16327">
    <property type="entry name" value="RseB"/>
    <property type="match status" value="1"/>
</dbReference>
<evidence type="ECO:0000259" key="6">
    <source>
        <dbReference type="Pfam" id="PF03888"/>
    </source>
</evidence>
<evidence type="ECO:0000256" key="1">
    <source>
        <dbReference type="ARBA" id="ARBA00004418"/>
    </source>
</evidence>
<dbReference type="InterPro" id="IPR005588">
    <property type="entry name" value="MucB_RseB"/>
</dbReference>
<name>A0A4R6V9W3_9PAST</name>
<accession>A0A4R6V9W3</accession>
<feature type="domain" description="MucB/RseB C-terminal" evidence="7">
    <location>
        <begin position="221"/>
        <end position="313"/>
    </location>
</feature>
<organism evidence="8 9">
    <name type="scientific">Mesocricetibacter intestinalis</name>
    <dbReference type="NCBI Taxonomy" id="1521930"/>
    <lineage>
        <taxon>Bacteria</taxon>
        <taxon>Pseudomonadati</taxon>
        <taxon>Pseudomonadota</taxon>
        <taxon>Gammaproteobacteria</taxon>
        <taxon>Pasteurellales</taxon>
        <taxon>Pasteurellaceae</taxon>
        <taxon>Mesocricetibacter</taxon>
    </lineage>
</organism>
<dbReference type="PANTHER" id="PTHR38782:SF1">
    <property type="entry name" value="SIGMA-E FACTOR REGULATORY PROTEIN RSEB"/>
    <property type="match status" value="1"/>
</dbReference>
<dbReference type="NCBIfam" id="NF006990">
    <property type="entry name" value="PRK09455.1"/>
    <property type="match status" value="1"/>
</dbReference>
<protein>
    <submittedName>
        <fullName evidence="8">MucB/RseB-like sigma(E) regulatory protein</fullName>
    </submittedName>
</protein>
<proteinExistence type="inferred from homology"/>
<keyword evidence="3 5" id="KW-0732">Signal</keyword>